<comment type="caution">
    <text evidence="2">The sequence shown here is derived from an EMBL/GenBank/DDBJ whole genome shotgun (WGS) entry which is preliminary data.</text>
</comment>
<accession>A0AB38DVW6</accession>
<proteinExistence type="predicted"/>
<name>A0AB38DVW6_XANCH</name>
<reference evidence="3 4" key="1">
    <citation type="submission" date="2017-10" db="EMBL/GenBank/DDBJ databases">
        <authorList>
            <person name="Regsiter A."/>
            <person name="William W."/>
        </authorList>
    </citation>
    <scope>NUCLEOTIDE SEQUENCE [LARGE SCALE GENOMIC DNA]</scope>
    <source>
        <strain evidence="1 4">CFBP6984</strain>
        <strain evidence="2 3">CFBP7430</strain>
    </source>
</reference>
<dbReference type="Proteomes" id="UP000234166">
    <property type="component" value="Unassembled WGS sequence"/>
</dbReference>
<protein>
    <recommendedName>
        <fullName evidence="5">Secreted protein</fullName>
    </recommendedName>
</protein>
<evidence type="ECO:0000313" key="3">
    <source>
        <dbReference type="Proteomes" id="UP000234166"/>
    </source>
</evidence>
<dbReference type="AlphaFoldDB" id="A0AB38DVW6"/>
<dbReference type="EMBL" id="OCYS01000032">
    <property type="protein sequence ID" value="SON82404.1"/>
    <property type="molecule type" value="Genomic_DNA"/>
</dbReference>
<evidence type="ECO:0000313" key="1">
    <source>
        <dbReference type="EMBL" id="SON77161.1"/>
    </source>
</evidence>
<keyword evidence="4" id="KW-1185">Reference proteome</keyword>
<sequence>MTGLGQVMSFACMGNASATVSPLCRPLLRAGAGAAGITTIITTATIRPVRPVVFA</sequence>
<evidence type="ECO:0000313" key="2">
    <source>
        <dbReference type="EMBL" id="SON82404.1"/>
    </source>
</evidence>
<dbReference type="EMBL" id="OCYT01000033">
    <property type="protein sequence ID" value="SON77161.1"/>
    <property type="molecule type" value="Genomic_DNA"/>
</dbReference>
<evidence type="ECO:0008006" key="5">
    <source>
        <dbReference type="Google" id="ProtNLM"/>
    </source>
</evidence>
<gene>
    <name evidence="1" type="ORF">XAP6984_1280107</name>
    <name evidence="2" type="ORF">XAP7430_1270085</name>
</gene>
<organism evidence="2 3">
    <name type="scientific">Xanthomonas campestris pv. phaseoli</name>
    <dbReference type="NCBI Taxonomy" id="317013"/>
    <lineage>
        <taxon>Bacteria</taxon>
        <taxon>Pseudomonadati</taxon>
        <taxon>Pseudomonadota</taxon>
        <taxon>Gammaproteobacteria</taxon>
        <taxon>Lysobacterales</taxon>
        <taxon>Lysobacteraceae</taxon>
        <taxon>Xanthomonas</taxon>
    </lineage>
</organism>
<dbReference type="Proteomes" id="UP000234181">
    <property type="component" value="Unassembled WGS sequence"/>
</dbReference>
<evidence type="ECO:0000313" key="4">
    <source>
        <dbReference type="Proteomes" id="UP000234181"/>
    </source>
</evidence>